<keyword evidence="2" id="KW-0805">Transcription regulation</keyword>
<keyword evidence="3" id="KW-0804">Transcription</keyword>
<comment type="subcellular location">
    <subcellularLocation>
        <location evidence="1">Nucleus</location>
    </subcellularLocation>
</comment>
<keyword evidence="8" id="KW-1185">Reference proteome</keyword>
<reference evidence="7" key="1">
    <citation type="submission" date="2019-11" db="EMBL/GenBank/DDBJ databases">
        <authorList>
            <person name="Liu Y."/>
            <person name="Hou J."/>
            <person name="Li T.-Q."/>
            <person name="Guan C.-H."/>
            <person name="Wu X."/>
            <person name="Wu H.-Z."/>
            <person name="Ling F."/>
            <person name="Zhang R."/>
            <person name="Shi X.-G."/>
            <person name="Ren J.-P."/>
            <person name="Chen E.-F."/>
            <person name="Sun J.-M."/>
        </authorList>
    </citation>
    <scope>NUCLEOTIDE SEQUENCE</scope>
    <source>
        <strain evidence="7">Adult_tree_wgs_1</strain>
        <tissue evidence="7">Leaves</tissue>
    </source>
</reference>
<comment type="caution">
    <text evidence="7">The sequence shown here is derived from an EMBL/GenBank/DDBJ whole genome shotgun (WGS) entry which is preliminary data.</text>
</comment>
<protein>
    <recommendedName>
        <fullName evidence="6">BHLH domain-containing protein</fullName>
    </recommendedName>
</protein>
<dbReference type="InterPro" id="IPR025610">
    <property type="entry name" value="MYC/MYB_N"/>
</dbReference>
<evidence type="ECO:0000313" key="7">
    <source>
        <dbReference type="EMBL" id="KAF7137677.1"/>
    </source>
</evidence>
<evidence type="ECO:0000256" key="3">
    <source>
        <dbReference type="ARBA" id="ARBA00023163"/>
    </source>
</evidence>
<feature type="region of interest" description="Disordered" evidence="5">
    <location>
        <begin position="525"/>
        <end position="555"/>
    </location>
</feature>
<dbReference type="GO" id="GO:0046983">
    <property type="term" value="F:protein dimerization activity"/>
    <property type="evidence" value="ECO:0007669"/>
    <property type="project" value="InterPro"/>
</dbReference>
<dbReference type="PANTHER" id="PTHR46196:SF2">
    <property type="entry name" value="TRANSCRIPTION FACTOR BHLH157"/>
    <property type="match status" value="1"/>
</dbReference>
<dbReference type="Proteomes" id="UP000626092">
    <property type="component" value="Unassembled WGS sequence"/>
</dbReference>
<dbReference type="SUPFAM" id="SSF47459">
    <property type="entry name" value="HLH, helix-loop-helix DNA-binding domain"/>
    <property type="match status" value="1"/>
</dbReference>
<dbReference type="OrthoDB" id="1883654at2759"/>
<evidence type="ECO:0000256" key="5">
    <source>
        <dbReference type="SAM" id="MobiDB-lite"/>
    </source>
</evidence>
<keyword evidence="4" id="KW-0539">Nucleus</keyword>
<dbReference type="Pfam" id="PF23176">
    <property type="entry name" value="bHLH_LHW"/>
    <property type="match status" value="1"/>
</dbReference>
<name>A0A834GL59_RHOSS</name>
<dbReference type="AlphaFoldDB" id="A0A834GL59"/>
<dbReference type="GO" id="GO:0003700">
    <property type="term" value="F:DNA-binding transcription factor activity"/>
    <property type="evidence" value="ECO:0007669"/>
    <property type="project" value="InterPro"/>
</dbReference>
<feature type="compositionally biased region" description="Polar residues" evidence="5">
    <location>
        <begin position="233"/>
        <end position="245"/>
    </location>
</feature>
<feature type="region of interest" description="Disordered" evidence="5">
    <location>
        <begin position="482"/>
        <end position="502"/>
    </location>
</feature>
<sequence length="764" mass="84178">MGTEKKESIFHKGLERLCLDNGWSYGVFWRFDQRNSFGKFHEISSVPVFLTQRVVFNTRLLTMEDAYYEEQMGVFVDNMLLRVHMLGNGAVGQAAFNKRHRWMFSDAHFGGQIPLGSLENQDLFQDNSDIHCQFSSGIETIAVISVEPHGVAQFGSINKIPETMEFVDQARQLFQEIENGDTFVLPENMPSSSNSGNCGQNGLFASLISSGDPVVGNPRHMHTASSRDYMEKPSTSTDLPRLSPFNSSHRMTNSLNLGNQLHMVSTSTPLKLSNKSNIWLQEPLAQSTCFAPSGAPSPCISTWSSGQSTVTSIEQQLPSQSRLLGDCIAALKNPFPIDNFSPQILSSPEQRNSTVAVEVSSVSSSLNEADVFGNIPFNHPSNTVQSFATNTFTSGAIENDLFESLGVDIDFIQAEGFLDDILMPGGSGGVLDFGADTSECISEQRVNTAVGPQETLFSKLGLNQFLDGIACSSNSIASTSFEDELSSGSKRKTRSCSLGGGNMMATVSKSETGSWVGDSYSITYGSKHRRPEESVKVGRKKARPGSRPKPKDRQQIQDRIAELRKLIPNGLKMSIDTLLAQTIKHMLFLQSVTNHAENLKQAEERKVNEPVLRENSCNSGYNVMWATEVGAQTMVDPVDVKDLRIPGQKLIQMLCEEKGFFLEIVDIIQGFGLTILKGVMEVRKDKIWACFIVEAEAKRHVTKQQIYLSLHQLLYQKASSDQITVTDQLANVLNGGTTMFNNYHQPPAALPTSFAGLEEARILD</sequence>
<accession>A0A834GL59</accession>
<evidence type="ECO:0000256" key="1">
    <source>
        <dbReference type="ARBA" id="ARBA00004123"/>
    </source>
</evidence>
<dbReference type="Pfam" id="PF14215">
    <property type="entry name" value="bHLH-MYC_N"/>
    <property type="match status" value="1"/>
</dbReference>
<evidence type="ECO:0000256" key="4">
    <source>
        <dbReference type="ARBA" id="ARBA00023242"/>
    </source>
</evidence>
<evidence type="ECO:0000313" key="8">
    <source>
        <dbReference type="Proteomes" id="UP000626092"/>
    </source>
</evidence>
<dbReference type="EMBL" id="WJXA01000007">
    <property type="protein sequence ID" value="KAF7137677.1"/>
    <property type="molecule type" value="Genomic_DNA"/>
</dbReference>
<gene>
    <name evidence="7" type="ORF">RHSIM_Rhsim07G0079500</name>
</gene>
<evidence type="ECO:0000256" key="2">
    <source>
        <dbReference type="ARBA" id="ARBA00023015"/>
    </source>
</evidence>
<feature type="compositionally biased region" description="Basic residues" evidence="5">
    <location>
        <begin position="537"/>
        <end position="548"/>
    </location>
</feature>
<feature type="domain" description="BHLH" evidence="6">
    <location>
        <begin position="540"/>
        <end position="589"/>
    </location>
</feature>
<dbReference type="PROSITE" id="PS50888">
    <property type="entry name" value="BHLH"/>
    <property type="match status" value="1"/>
</dbReference>
<organism evidence="7 8">
    <name type="scientific">Rhododendron simsii</name>
    <name type="common">Sims's rhododendron</name>
    <dbReference type="NCBI Taxonomy" id="118357"/>
    <lineage>
        <taxon>Eukaryota</taxon>
        <taxon>Viridiplantae</taxon>
        <taxon>Streptophyta</taxon>
        <taxon>Embryophyta</taxon>
        <taxon>Tracheophyta</taxon>
        <taxon>Spermatophyta</taxon>
        <taxon>Magnoliopsida</taxon>
        <taxon>eudicotyledons</taxon>
        <taxon>Gunneridae</taxon>
        <taxon>Pentapetalae</taxon>
        <taxon>asterids</taxon>
        <taxon>Ericales</taxon>
        <taxon>Ericaceae</taxon>
        <taxon>Ericoideae</taxon>
        <taxon>Rhodoreae</taxon>
        <taxon>Rhododendron</taxon>
    </lineage>
</organism>
<dbReference type="InterPro" id="IPR011598">
    <property type="entry name" value="bHLH_dom"/>
</dbReference>
<feature type="region of interest" description="Disordered" evidence="5">
    <location>
        <begin position="222"/>
        <end position="245"/>
    </location>
</feature>
<evidence type="ECO:0000259" key="6">
    <source>
        <dbReference type="PROSITE" id="PS50888"/>
    </source>
</evidence>
<dbReference type="GO" id="GO:0005634">
    <property type="term" value="C:nucleus"/>
    <property type="evidence" value="ECO:0007669"/>
    <property type="project" value="UniProtKB-SubCell"/>
</dbReference>
<dbReference type="InterPro" id="IPR036638">
    <property type="entry name" value="HLH_DNA-bd_sf"/>
</dbReference>
<dbReference type="InterPro" id="IPR043561">
    <property type="entry name" value="LHW-like"/>
</dbReference>
<proteinExistence type="predicted"/>
<dbReference type="PANTHER" id="PTHR46196">
    <property type="entry name" value="TRANSCRIPTION FACTOR BHLH155-LIKE ISOFORM X1-RELATED"/>
    <property type="match status" value="1"/>
</dbReference>